<dbReference type="Gene3D" id="3.40.50.2300">
    <property type="match status" value="2"/>
</dbReference>
<organism evidence="6 7">
    <name type="scientific">Lactococcus termiticola</name>
    <dbReference type="NCBI Taxonomy" id="2169526"/>
    <lineage>
        <taxon>Bacteria</taxon>
        <taxon>Bacillati</taxon>
        <taxon>Bacillota</taxon>
        <taxon>Bacilli</taxon>
        <taxon>Lactobacillales</taxon>
        <taxon>Streptococcaceae</taxon>
        <taxon>Lactococcus</taxon>
    </lineage>
</organism>
<dbReference type="Gene3D" id="1.10.260.40">
    <property type="entry name" value="lambda repressor-like DNA-binding domains"/>
    <property type="match status" value="1"/>
</dbReference>
<dbReference type="SMART" id="SM00354">
    <property type="entry name" value="HTH_LACI"/>
    <property type="match status" value="1"/>
</dbReference>
<dbReference type="OrthoDB" id="9788209at2"/>
<evidence type="ECO:0000259" key="5">
    <source>
        <dbReference type="PROSITE" id="PS50943"/>
    </source>
</evidence>
<feature type="domain" description="HTH cro/C1-type" evidence="5">
    <location>
        <begin position="4"/>
        <end position="47"/>
    </location>
</feature>
<dbReference type="InterPro" id="IPR046335">
    <property type="entry name" value="LacI/GalR-like_sensor"/>
</dbReference>
<dbReference type="PANTHER" id="PTHR30146">
    <property type="entry name" value="LACI-RELATED TRANSCRIPTIONAL REPRESSOR"/>
    <property type="match status" value="1"/>
</dbReference>
<comment type="caution">
    <text evidence="6">The sequence shown here is derived from an EMBL/GenBank/DDBJ whole genome shotgun (WGS) entry which is preliminary data.</text>
</comment>
<evidence type="ECO:0000259" key="4">
    <source>
        <dbReference type="PROSITE" id="PS50932"/>
    </source>
</evidence>
<keyword evidence="1" id="KW-0805">Transcription regulation</keyword>
<evidence type="ECO:0000256" key="1">
    <source>
        <dbReference type="ARBA" id="ARBA00023015"/>
    </source>
</evidence>
<dbReference type="PROSITE" id="PS50943">
    <property type="entry name" value="HTH_CROC1"/>
    <property type="match status" value="1"/>
</dbReference>
<dbReference type="InterPro" id="IPR010982">
    <property type="entry name" value="Lambda_DNA-bd_dom_sf"/>
</dbReference>
<dbReference type="InterPro" id="IPR028082">
    <property type="entry name" value="Peripla_BP_I"/>
</dbReference>
<dbReference type="PANTHER" id="PTHR30146:SF109">
    <property type="entry name" value="HTH-TYPE TRANSCRIPTIONAL REGULATOR GALS"/>
    <property type="match status" value="1"/>
</dbReference>
<keyword evidence="3" id="KW-0804">Transcription</keyword>
<reference evidence="6 7" key="1">
    <citation type="journal article" date="2018" name="Genome Announc.">
        <title>Draft Genome Sequence of Lactococcus sp. Strain NtB2 (JCM 32569), Isolated from the Gut of the Higher Termite Nasutitermes takasagoensis.</title>
        <authorList>
            <person name="Noda S."/>
            <person name="Aihara C."/>
            <person name="Yuki M."/>
            <person name="Ohkuma M."/>
        </authorList>
    </citation>
    <scope>NUCLEOTIDE SEQUENCE [LARGE SCALE GENOMIC DNA]</scope>
    <source>
        <strain evidence="6 7">NtB2</strain>
    </source>
</reference>
<dbReference type="GO" id="GO:0000976">
    <property type="term" value="F:transcription cis-regulatory region binding"/>
    <property type="evidence" value="ECO:0007669"/>
    <property type="project" value="TreeGrafter"/>
</dbReference>
<dbReference type="InterPro" id="IPR000843">
    <property type="entry name" value="HTH_LacI"/>
</dbReference>
<dbReference type="Pfam" id="PF00356">
    <property type="entry name" value="LacI"/>
    <property type="match status" value="1"/>
</dbReference>
<name>A0A2R5HL07_9LACT</name>
<evidence type="ECO:0000256" key="3">
    <source>
        <dbReference type="ARBA" id="ARBA00023163"/>
    </source>
</evidence>
<dbReference type="PROSITE" id="PS50932">
    <property type="entry name" value="HTH_LACI_2"/>
    <property type="match status" value="1"/>
</dbReference>
<sequence>MAVTIKDVAARAGVNASTVSRVLKDSSEISDKTKAKVRKAIDELGYRRNAAAGILASGKTNTIGVVFPPVVGKSNQPFFMQILTAINAEAQKSQVSIAIATGHETEEVERQVRLLHQEKRVDGFIVLYAGASDSVRDYMMEENIPFVLVGTPSESDSKLSCIDNDNHLMGRRAVQYLTGLGHERIAFVSNTRRGEVFKQRYRGFADEMDFRELKQRLIIFDEEELFGDETALVVLDDALGIKVIEVFIRAGKTVPKDVSVITFNNSIFSTLLHPQLTTFDINIIQLGAAAVQQFLSLSNKDEEKADEQKIIIPFELIERESARKL</sequence>
<dbReference type="EMBL" id="BFFO01000012">
    <property type="protein sequence ID" value="GBG97431.1"/>
    <property type="molecule type" value="Genomic_DNA"/>
</dbReference>
<dbReference type="Proteomes" id="UP000245021">
    <property type="component" value="Unassembled WGS sequence"/>
</dbReference>
<proteinExistence type="predicted"/>
<accession>A0A2R5HL07</accession>
<dbReference type="CDD" id="cd01392">
    <property type="entry name" value="HTH_LacI"/>
    <property type="match status" value="1"/>
</dbReference>
<dbReference type="AlphaFoldDB" id="A0A2R5HL07"/>
<gene>
    <name evidence="6" type="primary">lacI</name>
    <name evidence="6" type="ORF">NtB2_01576</name>
</gene>
<protein>
    <submittedName>
        <fullName evidence="6">LacI family transcriptional regulator</fullName>
    </submittedName>
</protein>
<dbReference type="Pfam" id="PF13377">
    <property type="entry name" value="Peripla_BP_3"/>
    <property type="match status" value="1"/>
</dbReference>
<dbReference type="SUPFAM" id="SSF47413">
    <property type="entry name" value="lambda repressor-like DNA-binding domains"/>
    <property type="match status" value="1"/>
</dbReference>
<dbReference type="GO" id="GO:0003700">
    <property type="term" value="F:DNA-binding transcription factor activity"/>
    <property type="evidence" value="ECO:0007669"/>
    <property type="project" value="TreeGrafter"/>
</dbReference>
<evidence type="ECO:0000313" key="7">
    <source>
        <dbReference type="Proteomes" id="UP000245021"/>
    </source>
</evidence>
<keyword evidence="7" id="KW-1185">Reference proteome</keyword>
<feature type="domain" description="HTH lacI-type" evidence="4">
    <location>
        <begin position="3"/>
        <end position="57"/>
    </location>
</feature>
<dbReference type="InterPro" id="IPR001387">
    <property type="entry name" value="Cro/C1-type_HTH"/>
</dbReference>
<dbReference type="RefSeq" id="WP_109246390.1">
    <property type="nucleotide sequence ID" value="NZ_BFFO01000012.1"/>
</dbReference>
<keyword evidence="2" id="KW-0238">DNA-binding</keyword>
<dbReference type="SUPFAM" id="SSF53822">
    <property type="entry name" value="Periplasmic binding protein-like I"/>
    <property type="match status" value="1"/>
</dbReference>
<evidence type="ECO:0000256" key="2">
    <source>
        <dbReference type="ARBA" id="ARBA00023125"/>
    </source>
</evidence>
<evidence type="ECO:0000313" key="6">
    <source>
        <dbReference type="EMBL" id="GBG97431.1"/>
    </source>
</evidence>